<dbReference type="InterPro" id="IPR052157">
    <property type="entry name" value="BCAA_transport_permease"/>
</dbReference>
<feature type="transmembrane region" description="Helical" evidence="9">
    <location>
        <begin position="96"/>
        <end position="116"/>
    </location>
</feature>
<evidence type="ECO:0000256" key="8">
    <source>
        <dbReference type="ARBA" id="ARBA00037998"/>
    </source>
</evidence>
<evidence type="ECO:0000256" key="9">
    <source>
        <dbReference type="SAM" id="Phobius"/>
    </source>
</evidence>
<dbReference type="AlphaFoldDB" id="A0A381SZM4"/>
<keyword evidence="4 9" id="KW-0812">Transmembrane</keyword>
<feature type="transmembrane region" description="Helical" evidence="9">
    <location>
        <begin position="260"/>
        <end position="278"/>
    </location>
</feature>
<evidence type="ECO:0000256" key="2">
    <source>
        <dbReference type="ARBA" id="ARBA00022448"/>
    </source>
</evidence>
<keyword evidence="7 9" id="KW-0472">Membrane</keyword>
<feature type="transmembrane region" description="Helical" evidence="9">
    <location>
        <begin position="62"/>
        <end position="84"/>
    </location>
</feature>
<evidence type="ECO:0000313" key="10">
    <source>
        <dbReference type="EMBL" id="SVA07887.1"/>
    </source>
</evidence>
<dbReference type="CDD" id="cd06582">
    <property type="entry name" value="TM_PBP1_LivH_like"/>
    <property type="match status" value="1"/>
</dbReference>
<keyword evidence="6 9" id="KW-1133">Transmembrane helix</keyword>
<feature type="transmembrane region" description="Helical" evidence="9">
    <location>
        <begin position="6"/>
        <end position="26"/>
    </location>
</feature>
<sequence>MDIPFVIINGITIACIYGLIAVAVSITWSALGLLNLSYGFIFSFAGYGAWLAERYVWHDPVFVLFMGIFSGVVGGILVCLLVFIPVHDKPNFNIRGMIGTLAVSLIGSQCLLQYFGPKNKLLPEVFGYWKIKIFGVVLTADKVGVIVCSILMIIIVVRWMKSSRRGLEIRAMMMNPHAASIVGIGVRRTGLYVMAVTGAMTGLSSVLLSQTYYLAPFSGLTPMIKGVSIALMGGLGSVKGAIIAAIILGFNEALTSRLLGGQYVLITQFSLIILVLLIRPRGIAGILDKAREA</sequence>
<reference evidence="10" key="1">
    <citation type="submission" date="2018-05" db="EMBL/GenBank/DDBJ databases">
        <authorList>
            <person name="Lanie J.A."/>
            <person name="Ng W.-L."/>
            <person name="Kazmierczak K.M."/>
            <person name="Andrzejewski T.M."/>
            <person name="Davidsen T.M."/>
            <person name="Wayne K.J."/>
            <person name="Tettelin H."/>
            <person name="Glass J.I."/>
            <person name="Rusch D."/>
            <person name="Podicherti R."/>
            <person name="Tsui H.-C.T."/>
            <person name="Winkler M.E."/>
        </authorList>
    </citation>
    <scope>NUCLEOTIDE SEQUENCE</scope>
</reference>
<dbReference type="GO" id="GO:0022857">
    <property type="term" value="F:transmembrane transporter activity"/>
    <property type="evidence" value="ECO:0007669"/>
    <property type="project" value="InterPro"/>
</dbReference>
<accession>A0A381SZM4</accession>
<evidence type="ECO:0000256" key="5">
    <source>
        <dbReference type="ARBA" id="ARBA00022970"/>
    </source>
</evidence>
<dbReference type="PANTHER" id="PTHR11795:SF445">
    <property type="entry name" value="AMINO ACID ABC TRANSPORTER PERMEASE PROTEIN"/>
    <property type="match status" value="1"/>
</dbReference>
<evidence type="ECO:0000256" key="4">
    <source>
        <dbReference type="ARBA" id="ARBA00022692"/>
    </source>
</evidence>
<dbReference type="GO" id="GO:0006865">
    <property type="term" value="P:amino acid transport"/>
    <property type="evidence" value="ECO:0007669"/>
    <property type="project" value="UniProtKB-KW"/>
</dbReference>
<feature type="transmembrane region" description="Helical" evidence="9">
    <location>
        <begin position="192"/>
        <end position="215"/>
    </location>
</feature>
<feature type="transmembrane region" description="Helical" evidence="9">
    <location>
        <begin position="136"/>
        <end position="157"/>
    </location>
</feature>
<evidence type="ECO:0000256" key="7">
    <source>
        <dbReference type="ARBA" id="ARBA00023136"/>
    </source>
</evidence>
<dbReference type="Pfam" id="PF02653">
    <property type="entry name" value="BPD_transp_2"/>
    <property type="match status" value="1"/>
</dbReference>
<keyword evidence="5" id="KW-0029">Amino-acid transport</keyword>
<gene>
    <name evidence="10" type="ORF">METZ01_LOCUS60741</name>
</gene>
<evidence type="ECO:0008006" key="11">
    <source>
        <dbReference type="Google" id="ProtNLM"/>
    </source>
</evidence>
<proteinExistence type="inferred from homology"/>
<feature type="transmembrane region" description="Helical" evidence="9">
    <location>
        <begin position="227"/>
        <end position="248"/>
    </location>
</feature>
<dbReference type="GO" id="GO:0005886">
    <property type="term" value="C:plasma membrane"/>
    <property type="evidence" value="ECO:0007669"/>
    <property type="project" value="UniProtKB-SubCell"/>
</dbReference>
<comment type="similarity">
    <text evidence="8">Belongs to the binding-protein-dependent transport system permease family. LivHM subfamily.</text>
</comment>
<evidence type="ECO:0000256" key="1">
    <source>
        <dbReference type="ARBA" id="ARBA00004651"/>
    </source>
</evidence>
<protein>
    <recommendedName>
        <fullName evidence="11">Branched-chain amino acid ABC transporter permease</fullName>
    </recommendedName>
</protein>
<organism evidence="10">
    <name type="scientific">marine metagenome</name>
    <dbReference type="NCBI Taxonomy" id="408172"/>
    <lineage>
        <taxon>unclassified sequences</taxon>
        <taxon>metagenomes</taxon>
        <taxon>ecological metagenomes</taxon>
    </lineage>
</organism>
<keyword evidence="3" id="KW-1003">Cell membrane</keyword>
<evidence type="ECO:0000256" key="3">
    <source>
        <dbReference type="ARBA" id="ARBA00022475"/>
    </source>
</evidence>
<dbReference type="EMBL" id="UINC01003619">
    <property type="protein sequence ID" value="SVA07887.1"/>
    <property type="molecule type" value="Genomic_DNA"/>
</dbReference>
<dbReference type="PANTHER" id="PTHR11795">
    <property type="entry name" value="BRANCHED-CHAIN AMINO ACID TRANSPORT SYSTEM PERMEASE PROTEIN LIVH"/>
    <property type="match status" value="1"/>
</dbReference>
<keyword evidence="2" id="KW-0813">Transport</keyword>
<evidence type="ECO:0000256" key="6">
    <source>
        <dbReference type="ARBA" id="ARBA00022989"/>
    </source>
</evidence>
<comment type="subcellular location">
    <subcellularLocation>
        <location evidence="1">Cell membrane</location>
        <topology evidence="1">Multi-pass membrane protein</topology>
    </subcellularLocation>
</comment>
<name>A0A381SZM4_9ZZZZ</name>
<feature type="transmembrane region" description="Helical" evidence="9">
    <location>
        <begin position="33"/>
        <end position="50"/>
    </location>
</feature>
<dbReference type="InterPro" id="IPR001851">
    <property type="entry name" value="ABC_transp_permease"/>
</dbReference>